<keyword evidence="7" id="KW-0862">Zinc</keyword>
<keyword evidence="4" id="KW-0645">Protease</keyword>
<evidence type="ECO:0000259" key="12">
    <source>
        <dbReference type="Pfam" id="PF02163"/>
    </source>
</evidence>
<proteinExistence type="inferred from homology"/>
<dbReference type="RefSeq" id="WP_141170282.1">
    <property type="nucleotide sequence ID" value="NZ_CP041185.1"/>
</dbReference>
<dbReference type="PANTHER" id="PTHR42837:SF2">
    <property type="entry name" value="MEMBRANE METALLOPROTEASE ARASP2, CHLOROPLASTIC-RELATED"/>
    <property type="match status" value="1"/>
</dbReference>
<sequence length="224" mass="24264">MPPAFQLLLCLLIFMLIHISVMAACARLFGITLRSISYGVGPTLLSWGKVRVKLLPLAGNVVLKDTREETLYDDDPCHDAYNFQPLWKQFVLPLSGVVVLLALSLGIMGASGWERFVAAFGQIVHGALAPLSTAQELLGEGETFARTHGFALVFALFSLKLCAFNLLPFAGLNGGQALLAIARGGRAFVAWEETLTKWMLLPGLAILLAWTAAFGWYGWQALGA</sequence>
<evidence type="ECO:0000256" key="2">
    <source>
        <dbReference type="ARBA" id="ARBA00004141"/>
    </source>
</evidence>
<keyword evidence="9" id="KW-0482">Metalloprotease</keyword>
<evidence type="ECO:0000256" key="9">
    <source>
        <dbReference type="ARBA" id="ARBA00023049"/>
    </source>
</evidence>
<feature type="transmembrane region" description="Helical" evidence="11">
    <location>
        <begin position="90"/>
        <end position="110"/>
    </location>
</feature>
<evidence type="ECO:0000256" key="7">
    <source>
        <dbReference type="ARBA" id="ARBA00022833"/>
    </source>
</evidence>
<dbReference type="GO" id="GO:0006508">
    <property type="term" value="P:proteolysis"/>
    <property type="evidence" value="ECO:0007669"/>
    <property type="project" value="UniProtKB-KW"/>
</dbReference>
<dbReference type="InterPro" id="IPR004387">
    <property type="entry name" value="Pept_M50_Zn"/>
</dbReference>
<evidence type="ECO:0000256" key="10">
    <source>
        <dbReference type="ARBA" id="ARBA00023136"/>
    </source>
</evidence>
<comment type="cofactor">
    <cofactor evidence="1">
        <name>Zn(2+)</name>
        <dbReference type="ChEBI" id="CHEBI:29105"/>
    </cofactor>
</comment>
<feature type="transmembrane region" description="Helical" evidence="11">
    <location>
        <begin position="198"/>
        <end position="219"/>
    </location>
</feature>
<dbReference type="GO" id="GO:0004222">
    <property type="term" value="F:metalloendopeptidase activity"/>
    <property type="evidence" value="ECO:0007669"/>
    <property type="project" value="InterPro"/>
</dbReference>
<evidence type="ECO:0000256" key="3">
    <source>
        <dbReference type="ARBA" id="ARBA00007931"/>
    </source>
</evidence>
<evidence type="ECO:0000313" key="13">
    <source>
        <dbReference type="EMBL" id="QDG70977.1"/>
    </source>
</evidence>
<feature type="domain" description="Peptidase M50" evidence="12">
    <location>
        <begin position="7"/>
        <end position="184"/>
    </location>
</feature>
<protein>
    <recommendedName>
        <fullName evidence="12">Peptidase M50 domain-containing protein</fullName>
    </recommendedName>
</protein>
<evidence type="ECO:0000256" key="8">
    <source>
        <dbReference type="ARBA" id="ARBA00022989"/>
    </source>
</evidence>
<keyword evidence="14" id="KW-1185">Reference proteome</keyword>
<feature type="transmembrane region" description="Helical" evidence="11">
    <location>
        <begin position="6"/>
        <end position="29"/>
    </location>
</feature>
<evidence type="ECO:0000256" key="5">
    <source>
        <dbReference type="ARBA" id="ARBA00022692"/>
    </source>
</evidence>
<gene>
    <name evidence="13" type="ORF">FJQ89_11575</name>
</gene>
<feature type="transmembrane region" description="Helical" evidence="11">
    <location>
        <begin position="150"/>
        <end position="170"/>
    </location>
</feature>
<dbReference type="EMBL" id="CP041185">
    <property type="protein sequence ID" value="QDG70977.1"/>
    <property type="molecule type" value="Genomic_DNA"/>
</dbReference>
<dbReference type="OrthoDB" id="8702601at2"/>
<dbReference type="GO" id="GO:0016020">
    <property type="term" value="C:membrane"/>
    <property type="evidence" value="ECO:0007669"/>
    <property type="project" value="UniProtKB-SubCell"/>
</dbReference>
<evidence type="ECO:0000256" key="1">
    <source>
        <dbReference type="ARBA" id="ARBA00001947"/>
    </source>
</evidence>
<evidence type="ECO:0000313" key="14">
    <source>
        <dbReference type="Proteomes" id="UP000316665"/>
    </source>
</evidence>
<evidence type="ECO:0000256" key="4">
    <source>
        <dbReference type="ARBA" id="ARBA00022670"/>
    </source>
</evidence>
<dbReference type="PANTHER" id="PTHR42837">
    <property type="entry name" value="REGULATOR OF SIGMA-E PROTEASE RSEP"/>
    <property type="match status" value="1"/>
</dbReference>
<evidence type="ECO:0000256" key="11">
    <source>
        <dbReference type="SAM" id="Phobius"/>
    </source>
</evidence>
<dbReference type="Proteomes" id="UP000316665">
    <property type="component" value="Chromosome"/>
</dbReference>
<name>A0A4Y6REW0_9BURK</name>
<accession>A0A4Y6REW0</accession>
<reference evidence="13 14" key="1">
    <citation type="submission" date="2019-06" db="EMBL/GenBank/DDBJ databases">
        <title>Complete genome sequence of Janthinobacterium sp. SNU WT3 isolated from diseased rainbow trout.</title>
        <authorList>
            <person name="Oh W.T."/>
            <person name="Park S.C."/>
        </authorList>
    </citation>
    <scope>NUCLEOTIDE SEQUENCE [LARGE SCALE GENOMIC DNA]</scope>
    <source>
        <strain evidence="13 14">SNU WT3</strain>
    </source>
</reference>
<comment type="similarity">
    <text evidence="3">Belongs to the peptidase M50B family.</text>
</comment>
<dbReference type="AlphaFoldDB" id="A0A4Y6REW0"/>
<keyword evidence="5 11" id="KW-0812">Transmembrane</keyword>
<comment type="subcellular location">
    <subcellularLocation>
        <location evidence="2">Membrane</location>
        <topology evidence="2">Multi-pass membrane protein</topology>
    </subcellularLocation>
</comment>
<dbReference type="KEGG" id="jas:FJQ89_11575"/>
<organism evidence="13 14">
    <name type="scientific">Janthinobacterium tructae</name>
    <dbReference type="NCBI Taxonomy" id="2590869"/>
    <lineage>
        <taxon>Bacteria</taxon>
        <taxon>Pseudomonadati</taxon>
        <taxon>Pseudomonadota</taxon>
        <taxon>Betaproteobacteria</taxon>
        <taxon>Burkholderiales</taxon>
        <taxon>Oxalobacteraceae</taxon>
        <taxon>Janthinobacterium</taxon>
    </lineage>
</organism>
<keyword evidence="10 11" id="KW-0472">Membrane</keyword>
<evidence type="ECO:0000256" key="6">
    <source>
        <dbReference type="ARBA" id="ARBA00022801"/>
    </source>
</evidence>
<dbReference type="Pfam" id="PF02163">
    <property type="entry name" value="Peptidase_M50"/>
    <property type="match status" value="1"/>
</dbReference>
<keyword evidence="6" id="KW-0378">Hydrolase</keyword>
<keyword evidence="8 11" id="KW-1133">Transmembrane helix</keyword>
<dbReference type="InterPro" id="IPR008915">
    <property type="entry name" value="Peptidase_M50"/>
</dbReference>